<dbReference type="SMART" id="SM00257">
    <property type="entry name" value="LysM"/>
    <property type="match status" value="2"/>
</dbReference>
<keyword evidence="2" id="KW-0843">Virulence</keyword>
<reference evidence="6 7" key="1">
    <citation type="submission" date="2022-09" db="EMBL/GenBank/DDBJ databases">
        <authorList>
            <person name="Palmer J.M."/>
        </authorList>
    </citation>
    <scope>NUCLEOTIDE SEQUENCE [LARGE SCALE GENOMIC DNA]</scope>
    <source>
        <strain evidence="6 7">DSM 7382</strain>
    </source>
</reference>
<keyword evidence="7" id="KW-1185">Reference proteome</keyword>
<dbReference type="Proteomes" id="UP001385951">
    <property type="component" value="Unassembled WGS sequence"/>
</dbReference>
<feature type="signal peptide" evidence="4">
    <location>
        <begin position="1"/>
        <end position="22"/>
    </location>
</feature>
<feature type="compositionally biased region" description="Low complexity" evidence="3">
    <location>
        <begin position="158"/>
        <end position="177"/>
    </location>
</feature>
<evidence type="ECO:0000256" key="1">
    <source>
        <dbReference type="ARBA" id="ARBA00022669"/>
    </source>
</evidence>
<accession>A0AAW0GK56</accession>
<name>A0AAW0GK56_9APHY</name>
<feature type="compositionally biased region" description="Acidic residues" evidence="3">
    <location>
        <begin position="178"/>
        <end position="202"/>
    </location>
</feature>
<dbReference type="EMBL" id="JASBNA010000008">
    <property type="protein sequence ID" value="KAK7689485.1"/>
    <property type="molecule type" value="Genomic_DNA"/>
</dbReference>
<dbReference type="PANTHER" id="PTHR34997">
    <property type="entry name" value="AM15"/>
    <property type="match status" value="1"/>
</dbReference>
<dbReference type="AlphaFoldDB" id="A0AAW0GK56"/>
<dbReference type="InterPro" id="IPR052210">
    <property type="entry name" value="LysM1-like"/>
</dbReference>
<proteinExistence type="predicted"/>
<evidence type="ECO:0000313" key="7">
    <source>
        <dbReference type="Proteomes" id="UP001385951"/>
    </source>
</evidence>
<protein>
    <recommendedName>
        <fullName evidence="5">LysM domain-containing protein</fullName>
    </recommendedName>
</protein>
<gene>
    <name evidence="6" type="ORF">QCA50_007277</name>
</gene>
<feature type="domain" description="LysM" evidence="5">
    <location>
        <begin position="83"/>
        <end position="129"/>
    </location>
</feature>
<organism evidence="6 7">
    <name type="scientific">Cerrena zonata</name>
    <dbReference type="NCBI Taxonomy" id="2478898"/>
    <lineage>
        <taxon>Eukaryota</taxon>
        <taxon>Fungi</taxon>
        <taxon>Dikarya</taxon>
        <taxon>Basidiomycota</taxon>
        <taxon>Agaricomycotina</taxon>
        <taxon>Agaricomycetes</taxon>
        <taxon>Polyporales</taxon>
        <taxon>Cerrenaceae</taxon>
        <taxon>Cerrena</taxon>
    </lineage>
</organism>
<evidence type="ECO:0000259" key="5">
    <source>
        <dbReference type="PROSITE" id="PS51782"/>
    </source>
</evidence>
<feature type="chain" id="PRO_5043418318" description="LysM domain-containing protein" evidence="4">
    <location>
        <begin position="23"/>
        <end position="202"/>
    </location>
</feature>
<comment type="caution">
    <text evidence="6">The sequence shown here is derived from an EMBL/GenBank/DDBJ whole genome shotgun (WGS) entry which is preliminary data.</text>
</comment>
<sequence length="202" mass="21243">MFFSTVATALFALPFLTQSVFATDCARTYTVKEGDWCDTISAANNVSTYQLAVVNNGKIDKTCSNLQIGDQICLGATGSDCKNTHVVKAGDSCEAVAQTYSVNATMFNVNNPQLTPECDNLYIGEVVCVANSPLVQALPEGVPMPAATVPAGATPAQTNNAVVSATTSAAPSATPSAEPEDDEDCDDEDDEDEEDLPWCDEL</sequence>
<feature type="region of interest" description="Disordered" evidence="3">
    <location>
        <begin position="158"/>
        <end position="202"/>
    </location>
</feature>
<evidence type="ECO:0000313" key="6">
    <source>
        <dbReference type="EMBL" id="KAK7689485.1"/>
    </source>
</evidence>
<dbReference type="CDD" id="cd00118">
    <property type="entry name" value="LysM"/>
    <property type="match status" value="2"/>
</dbReference>
<dbReference type="PANTHER" id="PTHR34997:SF1">
    <property type="entry name" value="PEPTIDOGLYCAN-BINDING LYSIN DOMAIN"/>
    <property type="match status" value="1"/>
</dbReference>
<evidence type="ECO:0000256" key="2">
    <source>
        <dbReference type="ARBA" id="ARBA00023026"/>
    </source>
</evidence>
<keyword evidence="4" id="KW-0732">Signal</keyword>
<dbReference type="InterPro" id="IPR036779">
    <property type="entry name" value="LysM_dom_sf"/>
</dbReference>
<evidence type="ECO:0000256" key="3">
    <source>
        <dbReference type="SAM" id="MobiDB-lite"/>
    </source>
</evidence>
<keyword evidence="1" id="KW-0147">Chitin-binding</keyword>
<evidence type="ECO:0000256" key="4">
    <source>
        <dbReference type="SAM" id="SignalP"/>
    </source>
</evidence>
<feature type="domain" description="LysM" evidence="5">
    <location>
        <begin position="27"/>
        <end position="74"/>
    </location>
</feature>
<dbReference type="Pfam" id="PF01476">
    <property type="entry name" value="LysM"/>
    <property type="match status" value="2"/>
</dbReference>
<dbReference type="GO" id="GO:0008061">
    <property type="term" value="F:chitin binding"/>
    <property type="evidence" value="ECO:0007669"/>
    <property type="project" value="UniProtKB-KW"/>
</dbReference>
<dbReference type="InterPro" id="IPR018392">
    <property type="entry name" value="LysM"/>
</dbReference>
<dbReference type="SUPFAM" id="SSF54106">
    <property type="entry name" value="LysM domain"/>
    <property type="match status" value="2"/>
</dbReference>
<dbReference type="PROSITE" id="PS51782">
    <property type="entry name" value="LYSM"/>
    <property type="match status" value="2"/>
</dbReference>
<dbReference type="Gene3D" id="3.10.350.10">
    <property type="entry name" value="LysM domain"/>
    <property type="match status" value="2"/>
</dbReference>